<organism evidence="1 2">
    <name type="scientific">Aspergillus versicolor CBS 583.65</name>
    <dbReference type="NCBI Taxonomy" id="1036611"/>
    <lineage>
        <taxon>Eukaryota</taxon>
        <taxon>Fungi</taxon>
        <taxon>Dikarya</taxon>
        <taxon>Ascomycota</taxon>
        <taxon>Pezizomycotina</taxon>
        <taxon>Eurotiomycetes</taxon>
        <taxon>Eurotiomycetidae</taxon>
        <taxon>Eurotiales</taxon>
        <taxon>Aspergillaceae</taxon>
        <taxon>Aspergillus</taxon>
        <taxon>Aspergillus subgen. Nidulantes</taxon>
    </lineage>
</organism>
<accession>A0A1L9P8V5</accession>
<dbReference type="STRING" id="1036611.A0A1L9P8V5"/>
<sequence length="402" mass="45967">MSRLLALTINFDASDPRDQIFGLITLLDEASDERNDFRPNYMLPTRWLYIQVAQRFLVQSQKLEIITAHAAPPDYQMHKIRRWKQDLPSWVPDWTIHSLWQLNSIWISSFSPYNALFPFMHHSRDSEDVIKPASSSTTTSPSTEQAGQVYNASLHDISPFPLEFSTDGGILRVCGVPFDTIEVVGSSWDIGRTMSQSFDTTTGVLNLEHNNKIQLSIVNQWKEIARLDDPGTYPFSPHSRREAFWRTLLLDRVRSMREPLYIRRIPSEPTEETLSEVIWGPGVDCGFPPESQSDEDFLIFYVRKEGAEWWAFGNINLHCVNLVFFRTAKGSIGVGHPNIQPGDQIAVLLGAPVPIVLRQYEEGHIVIGQSYVHGIMDGEVIEMERECGRGRKKEDFQVYDLI</sequence>
<evidence type="ECO:0008006" key="3">
    <source>
        <dbReference type="Google" id="ProtNLM"/>
    </source>
</evidence>
<protein>
    <recommendedName>
        <fullName evidence="3">Heterokaryon incompatibility domain-containing protein</fullName>
    </recommendedName>
</protein>
<dbReference type="InterPro" id="IPR052895">
    <property type="entry name" value="HetReg/Transcr_Mod"/>
</dbReference>
<name>A0A1L9P8V5_ASPVE</name>
<dbReference type="OrthoDB" id="2157530at2759"/>
<dbReference type="RefSeq" id="XP_040663722.1">
    <property type="nucleotide sequence ID" value="XM_040811463.1"/>
</dbReference>
<keyword evidence="2" id="KW-1185">Reference proteome</keyword>
<dbReference type="Proteomes" id="UP000184073">
    <property type="component" value="Unassembled WGS sequence"/>
</dbReference>
<dbReference type="GeneID" id="63726974"/>
<evidence type="ECO:0000313" key="1">
    <source>
        <dbReference type="EMBL" id="OJI97959.1"/>
    </source>
</evidence>
<dbReference type="Pfam" id="PF26639">
    <property type="entry name" value="Het-6_barrel"/>
    <property type="match status" value="1"/>
</dbReference>
<dbReference type="AlphaFoldDB" id="A0A1L9P8V5"/>
<dbReference type="PANTHER" id="PTHR24148">
    <property type="entry name" value="ANKYRIN REPEAT DOMAIN-CONTAINING PROTEIN 39 HOMOLOG-RELATED"/>
    <property type="match status" value="1"/>
</dbReference>
<proteinExistence type="predicted"/>
<dbReference type="PANTHER" id="PTHR24148:SF73">
    <property type="entry name" value="HET DOMAIN PROTEIN (AFU_ORTHOLOGUE AFUA_8G01020)"/>
    <property type="match status" value="1"/>
</dbReference>
<evidence type="ECO:0000313" key="2">
    <source>
        <dbReference type="Proteomes" id="UP000184073"/>
    </source>
</evidence>
<dbReference type="EMBL" id="KV878126">
    <property type="protein sequence ID" value="OJI97959.1"/>
    <property type="molecule type" value="Genomic_DNA"/>
</dbReference>
<dbReference type="VEuPathDB" id="FungiDB:ASPVEDRAFT_37415"/>
<reference evidence="2" key="1">
    <citation type="journal article" date="2017" name="Genome Biol.">
        <title>Comparative genomics reveals high biological diversity and specific adaptations in the industrially and medically important fungal genus Aspergillus.</title>
        <authorList>
            <person name="de Vries R.P."/>
            <person name="Riley R."/>
            <person name="Wiebenga A."/>
            <person name="Aguilar-Osorio G."/>
            <person name="Amillis S."/>
            <person name="Uchima C.A."/>
            <person name="Anderluh G."/>
            <person name="Asadollahi M."/>
            <person name="Askin M."/>
            <person name="Barry K."/>
            <person name="Battaglia E."/>
            <person name="Bayram O."/>
            <person name="Benocci T."/>
            <person name="Braus-Stromeyer S.A."/>
            <person name="Caldana C."/>
            <person name="Canovas D."/>
            <person name="Cerqueira G.C."/>
            <person name="Chen F."/>
            <person name="Chen W."/>
            <person name="Choi C."/>
            <person name="Clum A."/>
            <person name="Dos Santos R.A."/>
            <person name="Damasio A.R."/>
            <person name="Diallinas G."/>
            <person name="Emri T."/>
            <person name="Fekete E."/>
            <person name="Flipphi M."/>
            <person name="Freyberg S."/>
            <person name="Gallo A."/>
            <person name="Gournas C."/>
            <person name="Habgood R."/>
            <person name="Hainaut M."/>
            <person name="Harispe M.L."/>
            <person name="Henrissat B."/>
            <person name="Hilden K.S."/>
            <person name="Hope R."/>
            <person name="Hossain A."/>
            <person name="Karabika E."/>
            <person name="Karaffa L."/>
            <person name="Karanyi Z."/>
            <person name="Krasevec N."/>
            <person name="Kuo A."/>
            <person name="Kusch H."/>
            <person name="LaButti K."/>
            <person name="Lagendijk E.L."/>
            <person name="Lapidus A."/>
            <person name="Levasseur A."/>
            <person name="Lindquist E."/>
            <person name="Lipzen A."/>
            <person name="Logrieco A.F."/>
            <person name="MacCabe A."/>
            <person name="Maekelae M.R."/>
            <person name="Malavazi I."/>
            <person name="Melin P."/>
            <person name="Meyer V."/>
            <person name="Mielnichuk N."/>
            <person name="Miskei M."/>
            <person name="Molnar A.P."/>
            <person name="Mule G."/>
            <person name="Ngan C.Y."/>
            <person name="Orejas M."/>
            <person name="Orosz E."/>
            <person name="Ouedraogo J.P."/>
            <person name="Overkamp K.M."/>
            <person name="Park H.-S."/>
            <person name="Perrone G."/>
            <person name="Piumi F."/>
            <person name="Punt P.J."/>
            <person name="Ram A.F."/>
            <person name="Ramon A."/>
            <person name="Rauscher S."/>
            <person name="Record E."/>
            <person name="Riano-Pachon D.M."/>
            <person name="Robert V."/>
            <person name="Roehrig J."/>
            <person name="Ruller R."/>
            <person name="Salamov A."/>
            <person name="Salih N.S."/>
            <person name="Samson R.A."/>
            <person name="Sandor E."/>
            <person name="Sanguinetti M."/>
            <person name="Schuetze T."/>
            <person name="Sepcic K."/>
            <person name="Shelest E."/>
            <person name="Sherlock G."/>
            <person name="Sophianopoulou V."/>
            <person name="Squina F.M."/>
            <person name="Sun H."/>
            <person name="Susca A."/>
            <person name="Todd R.B."/>
            <person name="Tsang A."/>
            <person name="Unkles S.E."/>
            <person name="van de Wiele N."/>
            <person name="van Rossen-Uffink D."/>
            <person name="Oliveira J.V."/>
            <person name="Vesth T.C."/>
            <person name="Visser J."/>
            <person name="Yu J.-H."/>
            <person name="Zhou M."/>
            <person name="Andersen M.R."/>
            <person name="Archer D.B."/>
            <person name="Baker S.E."/>
            <person name="Benoit I."/>
            <person name="Brakhage A.A."/>
            <person name="Braus G.H."/>
            <person name="Fischer R."/>
            <person name="Frisvad J.C."/>
            <person name="Goldman G.H."/>
            <person name="Houbraken J."/>
            <person name="Oakley B."/>
            <person name="Pocsi I."/>
            <person name="Scazzocchio C."/>
            <person name="Seiboth B."/>
            <person name="vanKuyk P.A."/>
            <person name="Wortman J."/>
            <person name="Dyer P.S."/>
            <person name="Grigoriev I.V."/>
        </authorList>
    </citation>
    <scope>NUCLEOTIDE SEQUENCE [LARGE SCALE GENOMIC DNA]</scope>
    <source>
        <strain evidence="2">CBS 583.65</strain>
    </source>
</reference>
<gene>
    <name evidence="1" type="ORF">ASPVEDRAFT_37415</name>
</gene>